<dbReference type="InterPro" id="IPR007325">
    <property type="entry name" value="KFase/CYL"/>
</dbReference>
<protein>
    <submittedName>
        <fullName evidence="1">Cyclase</fullName>
    </submittedName>
</protein>
<dbReference type="PANTHER" id="PTHR31118:SF32">
    <property type="entry name" value="KYNURENINE FORMAMIDASE"/>
    <property type="match status" value="1"/>
</dbReference>
<dbReference type="Gene3D" id="3.50.30.50">
    <property type="entry name" value="Putative cyclase"/>
    <property type="match status" value="1"/>
</dbReference>
<dbReference type="SUPFAM" id="SSF102198">
    <property type="entry name" value="Putative cyclase"/>
    <property type="match status" value="1"/>
</dbReference>
<gene>
    <name evidence="1" type="ORF">DD236_01870</name>
</gene>
<evidence type="ECO:0000313" key="1">
    <source>
        <dbReference type="EMBL" id="PWF27173.1"/>
    </source>
</evidence>
<comment type="caution">
    <text evidence="1">The sequence shown here is derived from an EMBL/GenBank/DDBJ whole genome shotgun (WGS) entry which is preliminary data.</text>
</comment>
<sequence>MFIHLAHPVDPDGFAWPGEPIADVQADSVIGTSGKPFNSYVTTPPNHFATHMDGPHHFNTVGDSFNDLPVERFGFEGPDVLVADIPQCCTRAALVKKEDLEPFADQLKGKRFLLLRTGFEKYRDSDPTFYQMEGPSLHPDLCQWLNEEFPELDCVAMDWLSVASPTNDYGEEAHHWLLGNYTDHIITAIEDMPMAELGDKTIKVITLGPLRVKGVDSSQVCAMAWVED</sequence>
<dbReference type="Pfam" id="PF04199">
    <property type="entry name" value="Cyclase"/>
    <property type="match status" value="1"/>
</dbReference>
<keyword evidence="2" id="KW-1185">Reference proteome</keyword>
<dbReference type="InterPro" id="IPR037175">
    <property type="entry name" value="KFase_sf"/>
</dbReference>
<proteinExistence type="predicted"/>
<dbReference type="GO" id="GO:0019441">
    <property type="term" value="P:L-tryptophan catabolic process to kynurenine"/>
    <property type="evidence" value="ECO:0007669"/>
    <property type="project" value="InterPro"/>
</dbReference>
<reference evidence="2" key="1">
    <citation type="submission" date="2018-05" db="EMBL/GenBank/DDBJ databases">
        <authorList>
            <person name="Li Y."/>
        </authorList>
    </citation>
    <scope>NUCLEOTIDE SEQUENCE [LARGE SCALE GENOMIC DNA]</scope>
    <source>
        <strain evidence="2">sk1b4</strain>
    </source>
</reference>
<organism evidence="1 2">
    <name type="scientific">Ancrocorticia populi</name>
    <dbReference type="NCBI Taxonomy" id="2175228"/>
    <lineage>
        <taxon>Bacteria</taxon>
        <taxon>Bacillati</taxon>
        <taxon>Actinomycetota</taxon>
        <taxon>Actinomycetes</taxon>
        <taxon>Actinomycetales</taxon>
        <taxon>Actinomycetaceae</taxon>
        <taxon>Ancrocorticia</taxon>
    </lineage>
</organism>
<dbReference type="Proteomes" id="UP000245283">
    <property type="component" value="Unassembled WGS sequence"/>
</dbReference>
<dbReference type="AlphaFoldDB" id="A0A2V1K7T1"/>
<dbReference type="GO" id="GO:0004061">
    <property type="term" value="F:arylformamidase activity"/>
    <property type="evidence" value="ECO:0007669"/>
    <property type="project" value="InterPro"/>
</dbReference>
<accession>A0A2V1K7T1</accession>
<dbReference type="PANTHER" id="PTHR31118">
    <property type="entry name" value="CYCLASE-LIKE PROTEIN 2"/>
    <property type="match status" value="1"/>
</dbReference>
<dbReference type="EMBL" id="QETB01000001">
    <property type="protein sequence ID" value="PWF27173.1"/>
    <property type="molecule type" value="Genomic_DNA"/>
</dbReference>
<evidence type="ECO:0000313" key="2">
    <source>
        <dbReference type="Proteomes" id="UP000245283"/>
    </source>
</evidence>
<name>A0A2V1K7T1_9ACTO</name>
<dbReference type="RefSeq" id="WP_109092673.1">
    <property type="nucleotide sequence ID" value="NZ_QETB01000001.1"/>
</dbReference>
<dbReference type="OrthoDB" id="7067800at2"/>